<feature type="chain" id="PRO_5003554569" evidence="1">
    <location>
        <begin position="22"/>
        <end position="124"/>
    </location>
</feature>
<dbReference type="EMBL" id="AHJE01000172">
    <property type="protein sequence ID" value="EHP37901.1"/>
    <property type="molecule type" value="Genomic_DNA"/>
</dbReference>
<feature type="signal peptide" evidence="1">
    <location>
        <begin position="1"/>
        <end position="21"/>
    </location>
</feature>
<evidence type="ECO:0000313" key="3">
    <source>
        <dbReference type="Proteomes" id="UP000005808"/>
    </source>
</evidence>
<organism evidence="2 3">
    <name type="scientific">Cupriavidus basilensis OR16</name>
    <dbReference type="NCBI Taxonomy" id="1127483"/>
    <lineage>
        <taxon>Bacteria</taxon>
        <taxon>Pseudomonadati</taxon>
        <taxon>Pseudomonadota</taxon>
        <taxon>Betaproteobacteria</taxon>
        <taxon>Burkholderiales</taxon>
        <taxon>Burkholderiaceae</taxon>
        <taxon>Cupriavidus</taxon>
    </lineage>
</organism>
<accession>H1SHX6</accession>
<dbReference type="PATRIC" id="fig|1127483.3.peg.8033"/>
<dbReference type="Gene3D" id="2.60.40.2280">
    <property type="entry name" value="Heavy-metal resistance protein CzcE"/>
    <property type="match status" value="1"/>
</dbReference>
<dbReference type="Proteomes" id="UP000005808">
    <property type="component" value="Unassembled WGS sequence"/>
</dbReference>
<dbReference type="Pfam" id="PF16986">
    <property type="entry name" value="CzcE"/>
    <property type="match status" value="1"/>
</dbReference>
<name>H1SHX6_9BURK</name>
<evidence type="ECO:0000313" key="2">
    <source>
        <dbReference type="EMBL" id="EHP37901.1"/>
    </source>
</evidence>
<dbReference type="AlphaFoldDB" id="H1SHX6"/>
<dbReference type="InterPro" id="IPR038674">
    <property type="entry name" value="CzcE_sf"/>
</dbReference>
<dbReference type="InterPro" id="IPR031560">
    <property type="entry name" value="CzcE"/>
</dbReference>
<dbReference type="RefSeq" id="WP_006164199.1">
    <property type="nucleotide sequence ID" value="NZ_AHJE01000172.1"/>
</dbReference>
<keyword evidence="1" id="KW-0732">Signal</keyword>
<gene>
    <name evidence="2" type="ORF">OR16_40394</name>
</gene>
<reference evidence="2 3" key="1">
    <citation type="journal article" date="2012" name="J. Bacteriol.">
        <title>De Novo Genome Project of Cupriavidus basilensis OR16.</title>
        <authorList>
            <person name="Cserhati M."/>
            <person name="Kriszt B."/>
            <person name="Szoboszlay S."/>
            <person name="Toth A."/>
            <person name="Szabo I."/>
            <person name="Tancsics A."/>
            <person name="Nagy I."/>
            <person name="Horvath B."/>
            <person name="Nagy I."/>
            <person name="Kukolya J."/>
        </authorList>
    </citation>
    <scope>NUCLEOTIDE SEQUENCE [LARGE SCALE GENOMIC DNA]</scope>
    <source>
        <strain evidence="2 3">OR16</strain>
    </source>
</reference>
<sequence length="124" mass="12662">MNKKQTLAAALALSLLGIASASPSAWSATAPTPANKATRVAALFGSPADVSTTTRTVTLAPGMNYVSVASGESVAFRAGDKTVGWTFLEAIGGTSVEMRTIFPDVAQARGIRVYIAPSQLFTGG</sequence>
<evidence type="ECO:0000256" key="1">
    <source>
        <dbReference type="SAM" id="SignalP"/>
    </source>
</evidence>
<comment type="caution">
    <text evidence="2">The sequence shown here is derived from an EMBL/GenBank/DDBJ whole genome shotgun (WGS) entry which is preliminary data.</text>
</comment>
<protein>
    <submittedName>
        <fullName evidence="2">Heavy metal resistance protein CzcE</fullName>
    </submittedName>
</protein>
<dbReference type="OrthoDB" id="8970376at2"/>
<proteinExistence type="predicted"/>